<dbReference type="AlphaFoldDB" id="A0A080YWT0"/>
<dbReference type="Proteomes" id="UP000028582">
    <property type="component" value="Unassembled WGS sequence"/>
</dbReference>
<evidence type="ECO:0000313" key="1">
    <source>
        <dbReference type="EMBL" id="ETO58841.1"/>
    </source>
</evidence>
<comment type="caution">
    <text evidence="1">The sequence shown here is derived from an EMBL/GenBank/DDBJ whole genome shotgun (WGS) entry which is preliminary data.</text>
</comment>
<gene>
    <name evidence="1" type="ORF">F444_22775</name>
</gene>
<protein>
    <submittedName>
        <fullName evidence="1">Uncharacterized protein</fullName>
    </submittedName>
</protein>
<sequence>NPSLRNFCHGLQLDAGSSILADCIEKVCSPQAPRATSYKQGQDEQTPAFHI</sequence>
<accession>A0A080YWT0</accession>
<evidence type="ECO:0000313" key="2">
    <source>
        <dbReference type="Proteomes" id="UP000028582"/>
    </source>
</evidence>
<proteinExistence type="predicted"/>
<name>A0A080YWT0_PHYNI</name>
<feature type="non-terminal residue" evidence="1">
    <location>
        <position position="1"/>
    </location>
</feature>
<reference evidence="1 2" key="1">
    <citation type="submission" date="2013-11" db="EMBL/GenBank/DDBJ databases">
        <title>The Genome Sequence of Phytophthora parasitica P1976.</title>
        <authorList>
            <consortium name="The Broad Institute Genomics Platform"/>
            <person name="Russ C."/>
            <person name="Tyler B."/>
            <person name="Panabieres F."/>
            <person name="Shan W."/>
            <person name="Tripathy S."/>
            <person name="Grunwald N."/>
            <person name="Machado M."/>
            <person name="Johnson C.S."/>
            <person name="Walker B."/>
            <person name="Young S."/>
            <person name="Zeng Q."/>
            <person name="Gargeya S."/>
            <person name="Fitzgerald M."/>
            <person name="Haas B."/>
            <person name="Abouelleil A."/>
            <person name="Allen A.W."/>
            <person name="Alvarado L."/>
            <person name="Arachchi H.M."/>
            <person name="Berlin A.M."/>
            <person name="Chapman S.B."/>
            <person name="Gainer-Dewar J."/>
            <person name="Goldberg J."/>
            <person name="Griggs A."/>
            <person name="Gujja S."/>
            <person name="Hansen M."/>
            <person name="Howarth C."/>
            <person name="Imamovic A."/>
            <person name="Ireland A."/>
            <person name="Larimer J."/>
            <person name="McCowan C."/>
            <person name="Murphy C."/>
            <person name="Pearson M."/>
            <person name="Poon T.W."/>
            <person name="Priest M."/>
            <person name="Roberts A."/>
            <person name="Saif S."/>
            <person name="Shea T."/>
            <person name="Sisk P."/>
            <person name="Sykes S."/>
            <person name="Wortman J."/>
            <person name="Nusbaum C."/>
            <person name="Birren B."/>
        </authorList>
    </citation>
    <scope>NUCLEOTIDE SEQUENCE [LARGE SCALE GENOMIC DNA]</scope>
    <source>
        <strain evidence="1 2">P1976</strain>
    </source>
</reference>
<organism evidence="1 2">
    <name type="scientific">Phytophthora nicotianae P1976</name>
    <dbReference type="NCBI Taxonomy" id="1317066"/>
    <lineage>
        <taxon>Eukaryota</taxon>
        <taxon>Sar</taxon>
        <taxon>Stramenopiles</taxon>
        <taxon>Oomycota</taxon>
        <taxon>Peronosporomycetes</taxon>
        <taxon>Peronosporales</taxon>
        <taxon>Peronosporaceae</taxon>
        <taxon>Phytophthora</taxon>
    </lineage>
</organism>
<dbReference type="EMBL" id="ANJA01004702">
    <property type="protein sequence ID" value="ETO58841.1"/>
    <property type="molecule type" value="Genomic_DNA"/>
</dbReference>